<dbReference type="SUPFAM" id="SSF47323">
    <property type="entry name" value="Anticodon-binding domain of a subclass of class I aminoacyl-tRNA synthetases"/>
    <property type="match status" value="1"/>
</dbReference>
<evidence type="ECO:0000256" key="4">
    <source>
        <dbReference type="ARBA" id="ARBA00022598"/>
    </source>
</evidence>
<reference evidence="13 14" key="1">
    <citation type="submission" date="2017-06" db="EMBL/GenBank/DDBJ databases">
        <title>Streptomyces albireticuli Genome sequencing and assembly.</title>
        <authorList>
            <person name="Wang Y."/>
            <person name="Du B."/>
            <person name="Ding Y."/>
            <person name="Liu H."/>
            <person name="Hou Q."/>
            <person name="Liu K."/>
            <person name="Yao L."/>
            <person name="Wang C."/>
        </authorList>
    </citation>
    <scope>NUCLEOTIDE SEQUENCE [LARGE SCALE GENOMIC DNA]</scope>
    <source>
        <strain evidence="13 14">MDJK11</strain>
    </source>
</reference>
<comment type="similarity">
    <text evidence="1">Belongs to the class-I aminoacyl-tRNA synthetase family. MetG type 1 subfamily.</text>
</comment>
<dbReference type="GO" id="GO:0005829">
    <property type="term" value="C:cytosol"/>
    <property type="evidence" value="ECO:0007669"/>
    <property type="project" value="TreeGrafter"/>
</dbReference>
<keyword evidence="6 11" id="KW-0067">ATP-binding</keyword>
<dbReference type="SUPFAM" id="SSF52374">
    <property type="entry name" value="Nucleotidylyl transferase"/>
    <property type="match status" value="1"/>
</dbReference>
<keyword evidence="8 11" id="KW-0030">Aminoacyl-tRNA synthetase</keyword>
<evidence type="ECO:0000256" key="11">
    <source>
        <dbReference type="RuleBase" id="RU363039"/>
    </source>
</evidence>
<gene>
    <name evidence="13" type="ORF">SMD11_1930</name>
</gene>
<dbReference type="PROSITE" id="PS00178">
    <property type="entry name" value="AA_TRNA_LIGASE_I"/>
    <property type="match status" value="1"/>
</dbReference>
<dbReference type="GO" id="GO:0005524">
    <property type="term" value="F:ATP binding"/>
    <property type="evidence" value="ECO:0007669"/>
    <property type="project" value="UniProtKB-KW"/>
</dbReference>
<evidence type="ECO:0000256" key="7">
    <source>
        <dbReference type="ARBA" id="ARBA00022917"/>
    </source>
</evidence>
<evidence type="ECO:0000256" key="6">
    <source>
        <dbReference type="ARBA" id="ARBA00022840"/>
    </source>
</evidence>
<dbReference type="InterPro" id="IPR009080">
    <property type="entry name" value="tRNAsynth_Ia_anticodon-bd"/>
</dbReference>
<dbReference type="GO" id="GO:0006431">
    <property type="term" value="P:methionyl-tRNA aminoacylation"/>
    <property type="evidence" value="ECO:0007669"/>
    <property type="project" value="InterPro"/>
</dbReference>
<proteinExistence type="inferred from homology"/>
<dbReference type="InterPro" id="IPR033911">
    <property type="entry name" value="MetRS_core"/>
</dbReference>
<evidence type="ECO:0000256" key="3">
    <source>
        <dbReference type="ARBA" id="ARBA00022490"/>
    </source>
</evidence>
<dbReference type="OrthoDB" id="9810191at2"/>
<feature type="domain" description="Methionyl/Leucyl tRNA synthetase" evidence="12">
    <location>
        <begin position="6"/>
        <end position="389"/>
    </location>
</feature>
<keyword evidence="3" id="KW-0963">Cytoplasm</keyword>
<evidence type="ECO:0000259" key="12">
    <source>
        <dbReference type="Pfam" id="PF09334"/>
    </source>
</evidence>
<evidence type="ECO:0000256" key="2">
    <source>
        <dbReference type="ARBA" id="ARBA00012838"/>
    </source>
</evidence>
<evidence type="ECO:0000256" key="9">
    <source>
        <dbReference type="ARBA" id="ARBA00030904"/>
    </source>
</evidence>
<evidence type="ECO:0000256" key="8">
    <source>
        <dbReference type="ARBA" id="ARBA00023146"/>
    </source>
</evidence>
<dbReference type="InterPro" id="IPR015413">
    <property type="entry name" value="Methionyl/Leucyl_tRNA_Synth"/>
</dbReference>
<evidence type="ECO:0000256" key="5">
    <source>
        <dbReference type="ARBA" id="ARBA00022741"/>
    </source>
</evidence>
<dbReference type="PRINTS" id="PR01041">
    <property type="entry name" value="TRNASYNTHMET"/>
</dbReference>
<keyword evidence="7 11" id="KW-0648">Protein biosynthesis</keyword>
<dbReference type="EMBL" id="CP021744">
    <property type="protein sequence ID" value="ARZ67587.1"/>
    <property type="molecule type" value="Genomic_DNA"/>
</dbReference>
<dbReference type="Pfam" id="PF09334">
    <property type="entry name" value="tRNA-synt_1g"/>
    <property type="match status" value="1"/>
</dbReference>
<dbReference type="GO" id="GO:0004825">
    <property type="term" value="F:methionine-tRNA ligase activity"/>
    <property type="evidence" value="ECO:0007669"/>
    <property type="project" value="UniProtKB-EC"/>
</dbReference>
<organism evidence="13 14">
    <name type="scientific">Streptomyces albireticuli</name>
    <dbReference type="NCBI Taxonomy" id="1940"/>
    <lineage>
        <taxon>Bacteria</taxon>
        <taxon>Bacillati</taxon>
        <taxon>Actinomycetota</taxon>
        <taxon>Actinomycetes</taxon>
        <taxon>Kitasatosporales</taxon>
        <taxon>Streptomycetaceae</taxon>
        <taxon>Streptomyces</taxon>
    </lineage>
</organism>
<evidence type="ECO:0000256" key="1">
    <source>
        <dbReference type="ARBA" id="ARBA00008258"/>
    </source>
</evidence>
<dbReference type="PANTHER" id="PTHR45765">
    <property type="entry name" value="METHIONINE--TRNA LIGASE"/>
    <property type="match status" value="1"/>
</dbReference>
<dbReference type="AlphaFoldDB" id="A0A1Z2KZW5"/>
<name>A0A1Z2KZW5_9ACTN</name>
<dbReference type="InterPro" id="IPR029038">
    <property type="entry name" value="MetRS_Zn"/>
</dbReference>
<dbReference type="Gene3D" id="3.40.50.620">
    <property type="entry name" value="HUPs"/>
    <property type="match status" value="1"/>
</dbReference>
<dbReference type="RefSeq" id="WP_087926022.1">
    <property type="nucleotide sequence ID" value="NZ_CP021744.1"/>
</dbReference>
<dbReference type="InterPro" id="IPR023458">
    <property type="entry name" value="Met-tRNA_ligase_1"/>
</dbReference>
<keyword evidence="4 11" id="KW-0436">Ligase</keyword>
<dbReference type="KEGG" id="salj:SMD11_1930"/>
<evidence type="ECO:0000313" key="13">
    <source>
        <dbReference type="EMBL" id="ARZ67587.1"/>
    </source>
</evidence>
<keyword evidence="5 11" id="KW-0547">Nucleotide-binding</keyword>
<dbReference type="InterPro" id="IPR014729">
    <property type="entry name" value="Rossmann-like_a/b/a_fold"/>
</dbReference>
<dbReference type="Gene3D" id="1.10.730.10">
    <property type="entry name" value="Isoleucyl-tRNA Synthetase, Domain 1"/>
    <property type="match status" value="1"/>
</dbReference>
<dbReference type="Gene3D" id="2.20.28.20">
    <property type="entry name" value="Methionyl-tRNA synthetase, Zn-domain"/>
    <property type="match status" value="1"/>
</dbReference>
<dbReference type="EC" id="6.1.1.10" evidence="2"/>
<evidence type="ECO:0000256" key="10">
    <source>
        <dbReference type="ARBA" id="ARBA00047364"/>
    </source>
</evidence>
<evidence type="ECO:0000313" key="14">
    <source>
        <dbReference type="Proteomes" id="UP000195755"/>
    </source>
</evidence>
<protein>
    <recommendedName>
        <fullName evidence="2">methionine--tRNA ligase</fullName>
        <ecNumber evidence="2">6.1.1.10</ecNumber>
    </recommendedName>
    <alternativeName>
        <fullName evidence="9">Methionyl-tRNA synthetase</fullName>
    </alternativeName>
</protein>
<dbReference type="InterPro" id="IPR001412">
    <property type="entry name" value="aa-tRNA-synth_I_CS"/>
</dbReference>
<comment type="catalytic activity">
    <reaction evidence="10">
        <text>tRNA(Met) + L-methionine + ATP = L-methionyl-tRNA(Met) + AMP + diphosphate</text>
        <dbReference type="Rhea" id="RHEA:13481"/>
        <dbReference type="Rhea" id="RHEA-COMP:9667"/>
        <dbReference type="Rhea" id="RHEA-COMP:9698"/>
        <dbReference type="ChEBI" id="CHEBI:30616"/>
        <dbReference type="ChEBI" id="CHEBI:33019"/>
        <dbReference type="ChEBI" id="CHEBI:57844"/>
        <dbReference type="ChEBI" id="CHEBI:78442"/>
        <dbReference type="ChEBI" id="CHEBI:78530"/>
        <dbReference type="ChEBI" id="CHEBI:456215"/>
        <dbReference type="EC" id="6.1.1.10"/>
    </reaction>
</comment>
<accession>A0A1Z2KZW5</accession>
<dbReference type="Proteomes" id="UP000195755">
    <property type="component" value="Chromosome"/>
</dbReference>
<sequence length="554" mass="59994">MLTRTLVTAAPPTPNGDLHLGHLSGPYSGADIHTRALRLHGTPVRYLTGSDVHQSYVPLKARALGEDPLALADRYADVVAAIFTSAAFEADTYVRPQHSRLHQEAVRDFVATLHRTGRIVPRTAEGLHCAACDRYLFEGHVSGGCPRCGADSDGNSCEECAWPNVCTDLVDPVCNTCGATPVARTYERLVFPLGRYTDRLRALHAGTAMSPQLEELCAGLLAGELPDIPVTHPTDWGLPVPVAGFEEQRVYVWAEMVPGYFAELQEALRAEGADPGGWREEWNASRIVQFFGFDNGYFHTVLFPALMMAYDEGLRLPDAFVTNEFFQLDDAKFSKSRGHAIWADALLAKVPGSVVRFALAHDRPETARTSFTWDRFRRLADEELAGAWQGWLDGLFRRVTAVGGGRVPAPGTPTPSQAAFASAVDALADECLAALTAETFSPQRATRCLGELVRLSTAFAAGQSRLLAARPGDDRARTAVALEARAARTLAACAHPLMPDFARQLWHALGLPGEPTRDAGRADLRGTGTHPVVPGPHTFFTPLPADIDTRVMGG</sequence>
<dbReference type="PANTHER" id="PTHR45765:SF1">
    <property type="entry name" value="METHIONINE--TRNA LIGASE, CYTOPLASMIC"/>
    <property type="match status" value="1"/>
</dbReference>